<dbReference type="AlphaFoldDB" id="A0AA97FEN9"/>
<feature type="compositionally biased region" description="Basic and acidic residues" evidence="1">
    <location>
        <begin position="131"/>
        <end position="162"/>
    </location>
</feature>
<dbReference type="Proteomes" id="UP001301797">
    <property type="component" value="Chromosome"/>
</dbReference>
<organism evidence="2 3">
    <name type="scientific">Methanochimaera problematica</name>
    <dbReference type="NCBI Taxonomy" id="2609417"/>
    <lineage>
        <taxon>Archaea</taxon>
        <taxon>Methanobacteriati</taxon>
        <taxon>Methanobacteriota</taxon>
        <taxon>Stenosarchaea group</taxon>
        <taxon>Methanomicrobia</taxon>
        <taxon>Methanomicrobiales</taxon>
        <taxon>Methanomicrobiaceae</taxon>
        <taxon>Methanochimaera</taxon>
    </lineage>
</organism>
<evidence type="ECO:0000313" key="3">
    <source>
        <dbReference type="Proteomes" id="UP001301797"/>
    </source>
</evidence>
<keyword evidence="3" id="KW-1185">Reference proteome</keyword>
<evidence type="ECO:0008006" key="4">
    <source>
        <dbReference type="Google" id="ProtNLM"/>
    </source>
</evidence>
<evidence type="ECO:0000256" key="1">
    <source>
        <dbReference type="SAM" id="MobiDB-lite"/>
    </source>
</evidence>
<feature type="region of interest" description="Disordered" evidence="1">
    <location>
        <begin position="125"/>
        <end position="162"/>
    </location>
</feature>
<sequence length="209" mass="23723">MQLPRGRFERFIRDGNIEAIFSEIKEKQFSGLCSGIFGDLEGELIFSKGRVILAEALGKSGDEALFLILKNPKGAVTAEQSGYTEAQIKLSMEFNPGFKTSEESDKPPASSDYSTKIKPEIIVQKAAPETYQRRESPLKPKFPEPFERLPEKSDTEETDNLKDDSLILAMSLEEIKSIEDNFRSNAKELLRKIHLEHLIEEKLQEEENK</sequence>
<dbReference type="RefSeq" id="WP_317136620.1">
    <property type="nucleotide sequence ID" value="NZ_CP043875.1"/>
</dbReference>
<dbReference type="KEGG" id="mefw:F1737_10965"/>
<dbReference type="GeneID" id="85230696"/>
<dbReference type="EMBL" id="CP043875">
    <property type="protein sequence ID" value="WOF17162.1"/>
    <property type="molecule type" value="Genomic_DNA"/>
</dbReference>
<protein>
    <recommendedName>
        <fullName evidence="4">DUF4388 domain-containing protein</fullName>
    </recommendedName>
</protein>
<evidence type="ECO:0000313" key="2">
    <source>
        <dbReference type="EMBL" id="WOF17162.1"/>
    </source>
</evidence>
<accession>A0AA97FEN9</accession>
<gene>
    <name evidence="2" type="ORF">F1737_10965</name>
</gene>
<reference evidence="2 3" key="1">
    <citation type="submission" date="2019-09" db="EMBL/GenBank/DDBJ databases">
        <title>The complete genome of Methanoplanus sp. FWC-SCC4.</title>
        <authorList>
            <person name="Chen S.-C."/>
            <person name="Zhou Y.-Z."/>
            <person name="Lai M.-C."/>
        </authorList>
    </citation>
    <scope>NUCLEOTIDE SEQUENCE [LARGE SCALE GENOMIC DNA]</scope>
    <source>
        <strain evidence="2 3">FWC-SCC4</strain>
    </source>
</reference>
<name>A0AA97FEN9_9EURY</name>
<proteinExistence type="predicted"/>